<evidence type="ECO:0000256" key="1">
    <source>
        <dbReference type="ARBA" id="ARBA00004852"/>
    </source>
</evidence>
<feature type="binding site" evidence="7">
    <location>
        <position position="107"/>
    </location>
    <ligand>
        <name>carbamoyl phosphate</name>
        <dbReference type="ChEBI" id="CHEBI:58228"/>
    </ligand>
</feature>
<feature type="binding site" evidence="7">
    <location>
        <position position="269"/>
    </location>
    <ligand>
        <name>carbamoyl phosphate</name>
        <dbReference type="ChEBI" id="CHEBI:58228"/>
    </ligand>
</feature>
<proteinExistence type="inferred from homology"/>
<evidence type="ECO:0000259" key="9">
    <source>
        <dbReference type="Pfam" id="PF02729"/>
    </source>
</evidence>
<name>A0A133VFJ4_9EURY</name>
<evidence type="ECO:0000256" key="4">
    <source>
        <dbReference type="ARBA" id="ARBA00022975"/>
    </source>
</evidence>
<dbReference type="Gene3D" id="3.40.50.1370">
    <property type="entry name" value="Aspartate/ornithine carbamoyltransferase"/>
    <property type="match status" value="2"/>
</dbReference>
<evidence type="ECO:0000313" key="10">
    <source>
        <dbReference type="EMBL" id="KXB05184.1"/>
    </source>
</evidence>
<evidence type="ECO:0000256" key="7">
    <source>
        <dbReference type="HAMAP-Rule" id="MF_00001"/>
    </source>
</evidence>
<dbReference type="InterPro" id="IPR006132">
    <property type="entry name" value="Asp/Orn_carbamoyltranf_P-bd"/>
</dbReference>
<feature type="binding site" evidence="7">
    <location>
        <position position="138"/>
    </location>
    <ligand>
        <name>carbamoyl phosphate</name>
        <dbReference type="ChEBI" id="CHEBI:58228"/>
    </ligand>
</feature>
<dbReference type="GO" id="GO:0006207">
    <property type="term" value="P:'de novo' pyrimidine nucleobase biosynthetic process"/>
    <property type="evidence" value="ECO:0007669"/>
    <property type="project" value="InterPro"/>
</dbReference>
<evidence type="ECO:0000313" key="11">
    <source>
        <dbReference type="Proteomes" id="UP000070311"/>
    </source>
</evidence>
<dbReference type="EMBL" id="LHYD01000028">
    <property type="protein sequence ID" value="KXB05184.1"/>
    <property type="molecule type" value="Genomic_DNA"/>
</dbReference>
<keyword evidence="3 7" id="KW-0808">Transferase</keyword>
<comment type="catalytic activity">
    <reaction evidence="6 7">
        <text>carbamoyl phosphate + L-aspartate = N-carbamoyl-L-aspartate + phosphate + H(+)</text>
        <dbReference type="Rhea" id="RHEA:20013"/>
        <dbReference type="ChEBI" id="CHEBI:15378"/>
        <dbReference type="ChEBI" id="CHEBI:29991"/>
        <dbReference type="ChEBI" id="CHEBI:32814"/>
        <dbReference type="ChEBI" id="CHEBI:43474"/>
        <dbReference type="ChEBI" id="CHEBI:58228"/>
        <dbReference type="EC" id="2.1.3.2"/>
    </reaction>
</comment>
<gene>
    <name evidence="7" type="primary">pyrB</name>
    <name evidence="10" type="ORF">AKJ50_01575</name>
</gene>
<dbReference type="NCBIfam" id="NF002032">
    <property type="entry name" value="PRK00856.1"/>
    <property type="match status" value="1"/>
</dbReference>
<comment type="function">
    <text evidence="5 7">Catalyzes the condensation of carbamoyl phosphate and aspartate to form carbamoyl aspartate and inorganic phosphate, the committed step in the de novo pyrimidine nucleotide biosynthesis pathway.</text>
</comment>
<dbReference type="HAMAP" id="MF_00001">
    <property type="entry name" value="Asp_carb_tr"/>
    <property type="match status" value="1"/>
</dbReference>
<dbReference type="PANTHER" id="PTHR45753:SF6">
    <property type="entry name" value="ASPARTATE CARBAMOYLTRANSFERASE"/>
    <property type="match status" value="1"/>
</dbReference>
<dbReference type="PROSITE" id="PS00097">
    <property type="entry name" value="CARBAMOYLTRANSFERASE"/>
    <property type="match status" value="1"/>
</dbReference>
<keyword evidence="11" id="KW-1185">Reference proteome</keyword>
<organism evidence="10 11">
    <name type="scientific">candidate division MSBL1 archaeon SCGC-AAA382A13</name>
    <dbReference type="NCBI Taxonomy" id="1698279"/>
    <lineage>
        <taxon>Archaea</taxon>
        <taxon>Methanobacteriati</taxon>
        <taxon>Methanobacteriota</taxon>
        <taxon>candidate division MSBL1</taxon>
    </lineage>
</organism>
<dbReference type="InterPro" id="IPR036901">
    <property type="entry name" value="Asp/Orn_carbamoylTrfase_sf"/>
</dbReference>
<dbReference type="UniPathway" id="UPA00070">
    <property type="reaction ID" value="UER00116"/>
</dbReference>
<feature type="binding site" evidence="7">
    <location>
        <position position="57"/>
    </location>
    <ligand>
        <name>carbamoyl phosphate</name>
        <dbReference type="ChEBI" id="CHEBI:58228"/>
    </ligand>
</feature>
<dbReference type="GO" id="GO:0016597">
    <property type="term" value="F:amino acid binding"/>
    <property type="evidence" value="ECO:0007669"/>
    <property type="project" value="InterPro"/>
</dbReference>
<evidence type="ECO:0000256" key="5">
    <source>
        <dbReference type="ARBA" id="ARBA00043884"/>
    </source>
</evidence>
<evidence type="ECO:0000256" key="2">
    <source>
        <dbReference type="ARBA" id="ARBA00008896"/>
    </source>
</evidence>
<dbReference type="InterPro" id="IPR006131">
    <property type="entry name" value="Asp_carbamoyltransf_Asp/Orn-bd"/>
</dbReference>
<feature type="binding site" evidence="7">
    <location>
        <position position="58"/>
    </location>
    <ligand>
        <name>carbamoyl phosphate</name>
        <dbReference type="ChEBI" id="CHEBI:58228"/>
    </ligand>
</feature>
<comment type="caution">
    <text evidence="10">The sequence shown here is derived from an EMBL/GenBank/DDBJ whole genome shotgun (WGS) entry which is preliminary data.</text>
</comment>
<dbReference type="AlphaFoldDB" id="A0A133VFJ4"/>
<dbReference type="PANTHER" id="PTHR45753">
    <property type="entry name" value="ORNITHINE CARBAMOYLTRANSFERASE, MITOCHONDRIAL"/>
    <property type="match status" value="1"/>
</dbReference>
<protein>
    <recommendedName>
        <fullName evidence="7">Aspartate carbamoyltransferase</fullName>
        <ecNumber evidence="7">2.1.3.2</ecNumber>
    </recommendedName>
    <alternativeName>
        <fullName evidence="7">Aspartate transcarbamylase</fullName>
        <shortName evidence="7">ATCase</shortName>
    </alternativeName>
</protein>
<dbReference type="NCBIfam" id="TIGR00670">
    <property type="entry name" value="asp_carb_tr"/>
    <property type="match status" value="1"/>
</dbReference>
<feature type="binding site" evidence="7">
    <location>
        <position position="268"/>
    </location>
    <ligand>
        <name>carbamoyl phosphate</name>
        <dbReference type="ChEBI" id="CHEBI:58228"/>
    </ligand>
</feature>
<comment type="similarity">
    <text evidence="2 7">Belongs to the aspartate/ornithine carbamoyltransferase superfamily. ATCase family.</text>
</comment>
<feature type="binding site" evidence="7">
    <location>
        <position position="229"/>
    </location>
    <ligand>
        <name>L-aspartate</name>
        <dbReference type="ChEBI" id="CHEBI:29991"/>
    </ligand>
</feature>
<evidence type="ECO:0000256" key="3">
    <source>
        <dbReference type="ARBA" id="ARBA00022679"/>
    </source>
</evidence>
<dbReference type="FunFam" id="3.40.50.1370:FF:000002">
    <property type="entry name" value="Aspartate carbamoyltransferase 2"/>
    <property type="match status" value="1"/>
</dbReference>
<comment type="pathway">
    <text evidence="1 7">Pyrimidine metabolism; UMP biosynthesis via de novo pathway; (S)-dihydroorotate from bicarbonate: step 2/3.</text>
</comment>
<dbReference type="FunFam" id="3.40.50.1370:FF:000001">
    <property type="entry name" value="Aspartate carbamoyltransferase"/>
    <property type="match status" value="1"/>
</dbReference>
<keyword evidence="4 7" id="KW-0665">Pyrimidine biosynthesis</keyword>
<dbReference type="Proteomes" id="UP000070311">
    <property type="component" value="Unassembled WGS sequence"/>
</dbReference>
<feature type="binding site" evidence="7">
    <location>
        <position position="168"/>
    </location>
    <ligand>
        <name>L-aspartate</name>
        <dbReference type="ChEBI" id="CHEBI:29991"/>
    </ligand>
</feature>
<dbReference type="GO" id="GO:0044205">
    <property type="term" value="P:'de novo' UMP biosynthetic process"/>
    <property type="evidence" value="ECO:0007669"/>
    <property type="project" value="UniProtKB-UniRule"/>
</dbReference>
<feature type="binding site" evidence="7">
    <location>
        <position position="135"/>
    </location>
    <ligand>
        <name>carbamoyl phosphate</name>
        <dbReference type="ChEBI" id="CHEBI:58228"/>
    </ligand>
</feature>
<dbReference type="PRINTS" id="PR00100">
    <property type="entry name" value="AOTCASE"/>
</dbReference>
<dbReference type="EC" id="2.1.3.2" evidence="7"/>
<comment type="subunit">
    <text evidence="7">Heterooligomer of catalytic and regulatory chains.</text>
</comment>
<dbReference type="Pfam" id="PF00185">
    <property type="entry name" value="OTCace"/>
    <property type="match status" value="1"/>
</dbReference>
<dbReference type="InterPro" id="IPR002082">
    <property type="entry name" value="Asp_carbamoyltransf"/>
</dbReference>
<dbReference type="PRINTS" id="PR00101">
    <property type="entry name" value="ATCASE"/>
</dbReference>
<dbReference type="InterPro" id="IPR006130">
    <property type="entry name" value="Asp/Orn_carbamoylTrfase"/>
</dbReference>
<dbReference type="PATRIC" id="fig|1698279.3.peg.216"/>
<accession>A0A133VFJ4</accession>
<dbReference type="GO" id="GO:0006520">
    <property type="term" value="P:amino acid metabolic process"/>
    <property type="evidence" value="ECO:0007669"/>
    <property type="project" value="InterPro"/>
</dbReference>
<feature type="binding site" evidence="7">
    <location>
        <position position="86"/>
    </location>
    <ligand>
        <name>L-aspartate</name>
        <dbReference type="ChEBI" id="CHEBI:29991"/>
    </ligand>
</feature>
<dbReference type="SUPFAM" id="SSF53671">
    <property type="entry name" value="Aspartate/ornithine carbamoyltransferase"/>
    <property type="match status" value="1"/>
</dbReference>
<dbReference type="GO" id="GO:0004070">
    <property type="term" value="F:aspartate carbamoyltransferase activity"/>
    <property type="evidence" value="ECO:0007669"/>
    <property type="project" value="UniProtKB-UniRule"/>
</dbReference>
<sequence length="305" mass="34206">MKLTTQDIISFKGLTNEDVEKIFSEADKFEKIAKGEKPSELLKGKILGTLFFEPSTRTKLSFKSAIQRLGGSTIGFSRPEVSSVAKGETLADTIRTVEKYCDAIVLRHPQMGSAKLAAEVSKIPILNAGDGAGHHPTQTLLDLYSIRKNFGSIRDLQIGLLGDLKYGRTVHSLAYAASRFENKLYVISPEGLEMPNEIVNDLKNKGREIIESYDLKEVLPKLDVLYVTRIQKERFSDASEYNKVKDSYKINLELLESAKSNMRVLHPLPRIDEIEPEVDSSKYAKYFDQVFNGVVVRMALLSLLM</sequence>
<reference evidence="10 11" key="1">
    <citation type="journal article" date="2016" name="Sci. Rep.">
        <title>Metabolic traits of an uncultured archaeal lineage -MSBL1- from brine pools of the Red Sea.</title>
        <authorList>
            <person name="Mwirichia R."/>
            <person name="Alam I."/>
            <person name="Rashid M."/>
            <person name="Vinu M."/>
            <person name="Ba-Alawi W."/>
            <person name="Anthony Kamau A."/>
            <person name="Kamanda Ngugi D."/>
            <person name="Goker M."/>
            <person name="Klenk H.P."/>
            <person name="Bajic V."/>
            <person name="Stingl U."/>
        </authorList>
    </citation>
    <scope>NUCLEOTIDE SEQUENCE [LARGE SCALE GENOMIC DNA]</scope>
    <source>
        <strain evidence="10">SCGC-AAA382A13</strain>
    </source>
</reference>
<feature type="domain" description="Aspartate/ornithine carbamoyltransferase carbamoyl-P binding" evidence="9">
    <location>
        <begin position="7"/>
        <end position="147"/>
    </location>
</feature>
<dbReference type="Pfam" id="PF02729">
    <property type="entry name" value="OTCace_N"/>
    <property type="match status" value="1"/>
</dbReference>
<feature type="domain" description="Aspartate/ornithine carbamoyltransferase Asp/Orn-binding" evidence="8">
    <location>
        <begin position="155"/>
        <end position="303"/>
    </location>
</feature>
<evidence type="ECO:0000256" key="6">
    <source>
        <dbReference type="ARBA" id="ARBA00048859"/>
    </source>
</evidence>
<evidence type="ECO:0000259" key="8">
    <source>
        <dbReference type="Pfam" id="PF00185"/>
    </source>
</evidence>